<evidence type="ECO:0000256" key="1">
    <source>
        <dbReference type="ARBA" id="ARBA00010515"/>
    </source>
</evidence>
<dbReference type="InterPro" id="IPR002168">
    <property type="entry name" value="Lipase_GDXG_HIS_AS"/>
</dbReference>
<evidence type="ECO:0000313" key="5">
    <source>
        <dbReference type="EMBL" id="CAF1574001.1"/>
    </source>
</evidence>
<sequence length="322" mass="35982">MYRNNWSILSSFFMDPRFTDETRAFLNVIMQAPPSTNDIDITTKRQQTESLSVKMNEKLIDTFKGTLQEQKVAANSTEIPITIYTPVDVNTTKLVIFFHGGGWTLCSRKTHQAMVNMLADATKAVWISVEYRLGPEHKFPTWWNDAYEVAQHILENKQSYGVDPSAKVGLAGDSAGGALSATICRALKNIDFQILIYGIYDVRRTTPAFKEFVHPMYFLTPEMMDWTMSSAFADTKDLTDPRASVLLSSSFEGLPPCLFIVAELDPLRDESYAYQKVLDQAGVKTKLVLIKGVIHGFASGPGVFPKACAEMTNAIEEFMASL</sequence>
<feature type="domain" description="Alpha/beta hydrolase fold-3" evidence="3">
    <location>
        <begin position="95"/>
        <end position="298"/>
    </location>
</feature>
<keyword evidence="6" id="KW-1185">Reference proteome</keyword>
<keyword evidence="2" id="KW-0378">Hydrolase</keyword>
<reference evidence="5" key="1">
    <citation type="submission" date="2021-02" db="EMBL/GenBank/DDBJ databases">
        <authorList>
            <person name="Nowell W R."/>
        </authorList>
    </citation>
    <scope>NUCLEOTIDE SEQUENCE</scope>
</reference>
<organism evidence="5 6">
    <name type="scientific">Rotaria sordida</name>
    <dbReference type="NCBI Taxonomy" id="392033"/>
    <lineage>
        <taxon>Eukaryota</taxon>
        <taxon>Metazoa</taxon>
        <taxon>Spiralia</taxon>
        <taxon>Gnathifera</taxon>
        <taxon>Rotifera</taxon>
        <taxon>Eurotatoria</taxon>
        <taxon>Bdelloidea</taxon>
        <taxon>Philodinida</taxon>
        <taxon>Philodinidae</taxon>
        <taxon>Rotaria</taxon>
    </lineage>
</organism>
<dbReference type="PANTHER" id="PTHR48081">
    <property type="entry name" value="AB HYDROLASE SUPERFAMILY PROTEIN C4A8.06C"/>
    <property type="match status" value="1"/>
</dbReference>
<proteinExistence type="inferred from homology"/>
<dbReference type="Pfam" id="PF07859">
    <property type="entry name" value="Abhydrolase_3"/>
    <property type="match status" value="1"/>
</dbReference>
<dbReference type="GO" id="GO:0016787">
    <property type="term" value="F:hydrolase activity"/>
    <property type="evidence" value="ECO:0007669"/>
    <property type="project" value="UniProtKB-KW"/>
</dbReference>
<gene>
    <name evidence="5" type="ORF">JXQ802_LOCUS45488</name>
    <name evidence="4" type="ORF">PYM288_LOCUS29897</name>
</gene>
<accession>A0A815YN76</accession>
<dbReference type="PANTHER" id="PTHR48081:SF8">
    <property type="entry name" value="ALPHA_BETA HYDROLASE FOLD-3 DOMAIN-CONTAINING PROTEIN-RELATED"/>
    <property type="match status" value="1"/>
</dbReference>
<protein>
    <recommendedName>
        <fullName evidence="3">Alpha/beta hydrolase fold-3 domain-containing protein</fullName>
    </recommendedName>
</protein>
<evidence type="ECO:0000313" key="6">
    <source>
        <dbReference type="Proteomes" id="UP000663870"/>
    </source>
</evidence>
<dbReference type="InterPro" id="IPR029058">
    <property type="entry name" value="AB_hydrolase_fold"/>
</dbReference>
<dbReference type="PROSITE" id="PS01173">
    <property type="entry name" value="LIPASE_GDXG_HIS"/>
    <property type="match status" value="1"/>
</dbReference>
<dbReference type="InterPro" id="IPR050300">
    <property type="entry name" value="GDXG_lipolytic_enzyme"/>
</dbReference>
<dbReference type="SUPFAM" id="SSF53474">
    <property type="entry name" value="alpha/beta-Hydrolases"/>
    <property type="match status" value="1"/>
</dbReference>
<comment type="similarity">
    <text evidence="1">Belongs to the 'GDXG' lipolytic enzyme family.</text>
</comment>
<evidence type="ECO:0000256" key="2">
    <source>
        <dbReference type="ARBA" id="ARBA00022801"/>
    </source>
</evidence>
<dbReference type="EMBL" id="CAJNOL010003784">
    <property type="protein sequence ID" value="CAF1574001.1"/>
    <property type="molecule type" value="Genomic_DNA"/>
</dbReference>
<dbReference type="AlphaFoldDB" id="A0A815YN76"/>
<dbReference type="EMBL" id="CAJNOH010002579">
    <property type="protein sequence ID" value="CAF1300727.1"/>
    <property type="molecule type" value="Genomic_DNA"/>
</dbReference>
<dbReference type="Proteomes" id="UP000663854">
    <property type="component" value="Unassembled WGS sequence"/>
</dbReference>
<dbReference type="Proteomes" id="UP000663870">
    <property type="component" value="Unassembled WGS sequence"/>
</dbReference>
<name>A0A815YN76_9BILA</name>
<dbReference type="Gene3D" id="3.40.50.1820">
    <property type="entry name" value="alpha/beta hydrolase"/>
    <property type="match status" value="1"/>
</dbReference>
<evidence type="ECO:0000259" key="3">
    <source>
        <dbReference type="Pfam" id="PF07859"/>
    </source>
</evidence>
<dbReference type="InterPro" id="IPR013094">
    <property type="entry name" value="AB_hydrolase_3"/>
</dbReference>
<comment type="caution">
    <text evidence="5">The sequence shown here is derived from an EMBL/GenBank/DDBJ whole genome shotgun (WGS) entry which is preliminary data.</text>
</comment>
<evidence type="ECO:0000313" key="4">
    <source>
        <dbReference type="EMBL" id="CAF1300727.1"/>
    </source>
</evidence>